<comment type="catalytic activity">
    <reaction evidence="1">
        <text>UDP-alpha-D-glucose = UDP-alpha-D-galactose</text>
        <dbReference type="Rhea" id="RHEA:22168"/>
        <dbReference type="ChEBI" id="CHEBI:58885"/>
        <dbReference type="ChEBI" id="CHEBI:66914"/>
        <dbReference type="EC" id="5.1.3.2"/>
    </reaction>
</comment>
<proteinExistence type="predicted"/>
<keyword evidence="7" id="KW-1185">Reference proteome</keyword>
<evidence type="ECO:0000256" key="5">
    <source>
        <dbReference type="ARBA" id="ARBA00023027"/>
    </source>
</evidence>
<name>A0A914PG61_9BILA</name>
<dbReference type="AlphaFoldDB" id="A0A914PG61"/>
<dbReference type="InterPro" id="IPR036291">
    <property type="entry name" value="NAD(P)-bd_dom_sf"/>
</dbReference>
<dbReference type="EC" id="5.1.3.2" evidence="4"/>
<dbReference type="WBParaSite" id="PDA_v2.g14571.t1">
    <property type="protein sequence ID" value="PDA_v2.g14571.t1"/>
    <property type="gene ID" value="PDA_v2.g14571"/>
</dbReference>
<evidence type="ECO:0000256" key="3">
    <source>
        <dbReference type="ARBA" id="ARBA00004947"/>
    </source>
</evidence>
<evidence type="ECO:0000313" key="8">
    <source>
        <dbReference type="WBParaSite" id="PDA_v2.g14571.t1"/>
    </source>
</evidence>
<evidence type="ECO:0000256" key="6">
    <source>
        <dbReference type="ARBA" id="ARBA00023235"/>
    </source>
</evidence>
<dbReference type="SUPFAM" id="SSF51735">
    <property type="entry name" value="NAD(P)-binding Rossmann-fold domains"/>
    <property type="match status" value="1"/>
</dbReference>
<dbReference type="Proteomes" id="UP000887578">
    <property type="component" value="Unplaced"/>
</dbReference>
<dbReference type="Gene3D" id="3.90.25.10">
    <property type="entry name" value="UDP-galactose 4-epimerase, domain 1"/>
    <property type="match status" value="1"/>
</dbReference>
<evidence type="ECO:0000256" key="2">
    <source>
        <dbReference type="ARBA" id="ARBA00001911"/>
    </source>
</evidence>
<comment type="cofactor">
    <cofactor evidence="2">
        <name>NAD(+)</name>
        <dbReference type="ChEBI" id="CHEBI:57540"/>
    </cofactor>
</comment>
<dbReference type="GO" id="GO:0005996">
    <property type="term" value="P:monosaccharide metabolic process"/>
    <property type="evidence" value="ECO:0007669"/>
    <property type="project" value="TreeGrafter"/>
</dbReference>
<evidence type="ECO:0000256" key="1">
    <source>
        <dbReference type="ARBA" id="ARBA00000083"/>
    </source>
</evidence>
<accession>A0A914PG61</accession>
<dbReference type="Gene3D" id="3.40.50.720">
    <property type="entry name" value="NAD(P)-binding Rossmann-like Domain"/>
    <property type="match status" value="1"/>
</dbReference>
<comment type="pathway">
    <text evidence="3">Carbohydrate metabolism; galactose metabolism.</text>
</comment>
<reference evidence="8" key="1">
    <citation type="submission" date="2022-11" db="UniProtKB">
        <authorList>
            <consortium name="WormBaseParasite"/>
        </authorList>
    </citation>
    <scope>IDENTIFICATION</scope>
</reference>
<organism evidence="7 8">
    <name type="scientific">Panagrolaimus davidi</name>
    <dbReference type="NCBI Taxonomy" id="227884"/>
    <lineage>
        <taxon>Eukaryota</taxon>
        <taxon>Metazoa</taxon>
        <taxon>Ecdysozoa</taxon>
        <taxon>Nematoda</taxon>
        <taxon>Chromadorea</taxon>
        <taxon>Rhabditida</taxon>
        <taxon>Tylenchina</taxon>
        <taxon>Panagrolaimomorpha</taxon>
        <taxon>Panagrolaimoidea</taxon>
        <taxon>Panagrolaimidae</taxon>
        <taxon>Panagrolaimus</taxon>
    </lineage>
</organism>
<keyword evidence="6" id="KW-0413">Isomerase</keyword>
<dbReference type="GO" id="GO:0005829">
    <property type="term" value="C:cytosol"/>
    <property type="evidence" value="ECO:0007669"/>
    <property type="project" value="TreeGrafter"/>
</dbReference>
<dbReference type="GO" id="GO:0003978">
    <property type="term" value="F:UDP-glucose 4-epimerase activity"/>
    <property type="evidence" value="ECO:0007669"/>
    <property type="project" value="UniProtKB-EC"/>
</dbReference>
<dbReference type="PANTHER" id="PTHR43725">
    <property type="entry name" value="UDP-GLUCOSE 4-EPIMERASE"/>
    <property type="match status" value="1"/>
</dbReference>
<evidence type="ECO:0000256" key="4">
    <source>
        <dbReference type="ARBA" id="ARBA00013189"/>
    </source>
</evidence>
<keyword evidence="5" id="KW-0520">NAD</keyword>
<dbReference type="PANTHER" id="PTHR43725:SF47">
    <property type="entry name" value="UDP-GLUCOSE 4-EPIMERASE"/>
    <property type="match status" value="1"/>
</dbReference>
<sequence>MPFITQVLTERLPHLTIFGNDFETPEGIWIRDYIHVVDAARGHLSALNRISNGKCEGFEVYNLGMGKGYSVMQIVKSMDNSTHVLTLCSVETVFAWEGPIKVILVPNDA</sequence>
<evidence type="ECO:0000313" key="7">
    <source>
        <dbReference type="Proteomes" id="UP000887578"/>
    </source>
</evidence>
<protein>
    <recommendedName>
        <fullName evidence="4">UDP-glucose 4-epimerase</fullName>
        <ecNumber evidence="4">5.1.3.2</ecNumber>
    </recommendedName>
</protein>